<keyword evidence="4" id="KW-0007">Acetylation</keyword>
<comment type="similarity">
    <text evidence="1 5">Belongs to the metallothionein superfamily. Type 1 family.</text>
</comment>
<evidence type="ECO:0000256" key="5">
    <source>
        <dbReference type="RuleBase" id="RU000621"/>
    </source>
</evidence>
<dbReference type="PROSITE" id="PS51257">
    <property type="entry name" value="PROKAR_LIPOPROTEIN"/>
    <property type="match status" value="1"/>
</dbReference>
<dbReference type="PRINTS" id="PR00860">
    <property type="entry name" value="MTVERTEBRATE"/>
</dbReference>
<dbReference type="AlphaFoldDB" id="A0A8D1L7L9"/>
<evidence type="ECO:0000256" key="1">
    <source>
        <dbReference type="ARBA" id="ARBA00007283"/>
    </source>
</evidence>
<dbReference type="Proteomes" id="UP000694571">
    <property type="component" value="Unplaced"/>
</dbReference>
<dbReference type="GO" id="GO:0046872">
    <property type="term" value="F:metal ion binding"/>
    <property type="evidence" value="ECO:0007669"/>
    <property type="project" value="UniProtKB-KW"/>
</dbReference>
<dbReference type="Ensembl" id="ENSSSCT00065104444.1">
    <property type="protein sequence ID" value="ENSSSCP00065046293.1"/>
    <property type="gene ID" value="ENSSSCG00065075661.1"/>
</dbReference>
<dbReference type="InterPro" id="IPR017854">
    <property type="entry name" value="Metalthion_dom_sf"/>
</dbReference>
<dbReference type="Ensembl" id="ENSSSCT00045057753.1">
    <property type="protein sequence ID" value="ENSSSCP00045040389.1"/>
    <property type="gene ID" value="ENSSSCG00045033767.1"/>
</dbReference>
<sequence length="70" mass="6906">MPAIKSPGPVLTSAFLFAGGSCTCAGSCKCKDCKCTSCKKSCCSCCPVGCAKCAQGCICKGASDKCSCCA</sequence>
<keyword evidence="6" id="KW-0732">Signal</keyword>
<proteinExistence type="inferred from homology"/>
<dbReference type="Ensembl" id="ENSSSCT00050060889.1">
    <property type="protein sequence ID" value="ENSSSCP00050026177.1"/>
    <property type="gene ID" value="ENSSSCG00050044734.1"/>
</dbReference>
<keyword evidence="3 5" id="KW-0480">Metal-thiolate cluster</keyword>
<comment type="function">
    <text evidence="5">Metallothioneins have a high content of cysteine residues that bind various heavy metals.</text>
</comment>
<feature type="signal peptide" evidence="6">
    <location>
        <begin position="1"/>
        <end position="30"/>
    </location>
</feature>
<evidence type="ECO:0000313" key="8">
    <source>
        <dbReference type="Proteomes" id="UP000694728"/>
    </source>
</evidence>
<dbReference type="InterPro" id="IPR000006">
    <property type="entry name" value="Metalthion_vert"/>
</dbReference>
<dbReference type="Proteomes" id="UP000694728">
    <property type="component" value="Unplaced"/>
</dbReference>
<gene>
    <name evidence="7" type="primary">MT-2B</name>
</gene>
<evidence type="ECO:0000256" key="4">
    <source>
        <dbReference type="ARBA" id="ARBA00022990"/>
    </source>
</evidence>
<evidence type="ECO:0000313" key="7">
    <source>
        <dbReference type="Ensembl" id="ENSSSCP00045040389.1"/>
    </source>
</evidence>
<dbReference type="PANTHER" id="PTHR23299">
    <property type="entry name" value="METALLOTHIONEIN"/>
    <property type="match status" value="1"/>
</dbReference>
<evidence type="ECO:0000256" key="6">
    <source>
        <dbReference type="SAM" id="SignalP"/>
    </source>
</evidence>
<protein>
    <recommendedName>
        <fullName evidence="5">Metallothionein</fullName>
    </recommendedName>
</protein>
<feature type="chain" id="PRO_5044687328" description="Metallothionein" evidence="6">
    <location>
        <begin position="31"/>
        <end position="70"/>
    </location>
</feature>
<dbReference type="Pfam" id="PF00131">
    <property type="entry name" value="Metallothio"/>
    <property type="match status" value="1"/>
</dbReference>
<dbReference type="FunFam" id="4.10.10.10:FF:000001">
    <property type="entry name" value="Metallothionein"/>
    <property type="match status" value="1"/>
</dbReference>
<organism evidence="7 8">
    <name type="scientific">Sus scrofa</name>
    <name type="common">Pig</name>
    <dbReference type="NCBI Taxonomy" id="9823"/>
    <lineage>
        <taxon>Eukaryota</taxon>
        <taxon>Metazoa</taxon>
        <taxon>Chordata</taxon>
        <taxon>Craniata</taxon>
        <taxon>Vertebrata</taxon>
        <taxon>Euteleostomi</taxon>
        <taxon>Mammalia</taxon>
        <taxon>Eutheria</taxon>
        <taxon>Laurasiatheria</taxon>
        <taxon>Artiodactyla</taxon>
        <taxon>Suina</taxon>
        <taxon>Suidae</taxon>
        <taxon>Sus</taxon>
    </lineage>
</organism>
<name>A0A8D1L7L9_PIG</name>
<dbReference type="Proteomes" id="UP000694725">
    <property type="component" value="Unplaced"/>
</dbReference>
<dbReference type="InterPro" id="IPR018064">
    <property type="entry name" value="Metalthion_vert_metal_BS"/>
</dbReference>
<dbReference type="PANTHER" id="PTHR23299:SF38">
    <property type="entry name" value="METALLOTHIONEIN-2B"/>
    <property type="match status" value="1"/>
</dbReference>
<dbReference type="InterPro" id="IPR023587">
    <property type="entry name" value="Metalthion_dom_sf_vert"/>
</dbReference>
<evidence type="ECO:0000256" key="3">
    <source>
        <dbReference type="ARBA" id="ARBA00022851"/>
    </source>
</evidence>
<dbReference type="Gene3D" id="4.10.10.10">
    <property type="entry name" value="Metallothionein Isoform II"/>
    <property type="match status" value="1"/>
</dbReference>
<accession>A0A8D1L7L9</accession>
<evidence type="ECO:0000256" key="2">
    <source>
        <dbReference type="ARBA" id="ARBA00022723"/>
    </source>
</evidence>
<reference evidence="7" key="1">
    <citation type="submission" date="2025-05" db="UniProtKB">
        <authorList>
            <consortium name="Ensembl"/>
        </authorList>
    </citation>
    <scope>IDENTIFICATION</scope>
</reference>
<dbReference type="SUPFAM" id="SSF57868">
    <property type="entry name" value="Metallothionein"/>
    <property type="match status" value="1"/>
</dbReference>
<keyword evidence="2 5" id="KW-0479">Metal-binding</keyword>
<dbReference type="PROSITE" id="PS00203">
    <property type="entry name" value="METALLOTHIONEIN_VRT"/>
    <property type="match status" value="1"/>
</dbReference>